<dbReference type="InterPro" id="IPR028909">
    <property type="entry name" value="bL21-like"/>
</dbReference>
<proteinExistence type="inferred from homology"/>
<protein>
    <recommendedName>
        <fullName evidence="2">Large ribosomal subunit protein bL21m</fullName>
    </recommendedName>
</protein>
<dbReference type="STRING" id="6238.A8XZI4"/>
<dbReference type="eggNOG" id="KOG4317">
    <property type="taxonomic scope" value="Eukaryota"/>
</dbReference>
<comment type="similarity">
    <text evidence="1">Belongs to the bacterial ribosomal protein bL21 family.</text>
</comment>
<dbReference type="Pfam" id="PF04438">
    <property type="entry name" value="zf-HIT"/>
    <property type="match status" value="1"/>
</dbReference>
<dbReference type="CDD" id="cd23024">
    <property type="entry name" value="zf-HIT_ZNHIT2-3"/>
    <property type="match status" value="1"/>
</dbReference>
<dbReference type="OMA" id="GHRECSE"/>
<dbReference type="SUPFAM" id="SSF144232">
    <property type="entry name" value="HIT/MYND zinc finger-like"/>
    <property type="match status" value="1"/>
</dbReference>
<dbReference type="SUPFAM" id="SSF141091">
    <property type="entry name" value="L21p-like"/>
    <property type="match status" value="1"/>
</dbReference>
<dbReference type="eggNOG" id="KOG1686">
    <property type="taxonomic scope" value="Eukaryota"/>
</dbReference>
<dbReference type="HOGENOM" id="CLU_829783_0_0_1"/>
<dbReference type="GO" id="GO:0003735">
    <property type="term" value="F:structural constituent of ribosome"/>
    <property type="evidence" value="ECO:0000318"/>
    <property type="project" value="GO_Central"/>
</dbReference>
<keyword evidence="3" id="KW-0862">Zinc</keyword>
<keyword evidence="6" id="KW-1185">Reference proteome</keyword>
<dbReference type="PROSITE" id="PS51083">
    <property type="entry name" value="ZF_HIT"/>
    <property type="match status" value="1"/>
</dbReference>
<dbReference type="PANTHER" id="PTHR21349">
    <property type="entry name" value="50S RIBOSOMAL PROTEIN L21"/>
    <property type="match status" value="1"/>
</dbReference>
<keyword evidence="3" id="KW-0863">Zinc-finger</keyword>
<dbReference type="Pfam" id="PF00829">
    <property type="entry name" value="Ribosomal_L21p"/>
    <property type="match status" value="1"/>
</dbReference>
<dbReference type="InParanoid" id="A8XZI4"/>
<evidence type="ECO:0000313" key="7">
    <source>
        <dbReference type="WormBase" id="CBG21249"/>
    </source>
</evidence>
<evidence type="ECO:0000313" key="5">
    <source>
        <dbReference type="EMBL" id="CAP37983.2"/>
    </source>
</evidence>
<dbReference type="EMBL" id="HE600921">
    <property type="protein sequence ID" value="CAP37983.2"/>
    <property type="molecule type" value="Genomic_DNA"/>
</dbReference>
<name>A8XZI4_CAEBR</name>
<reference evidence="5 6" key="1">
    <citation type="journal article" date="2003" name="PLoS Biol.">
        <title>The genome sequence of Caenorhabditis briggsae: a platform for comparative genomics.</title>
        <authorList>
            <person name="Stein L.D."/>
            <person name="Bao Z."/>
            <person name="Blasiar D."/>
            <person name="Blumenthal T."/>
            <person name="Brent M.R."/>
            <person name="Chen N."/>
            <person name="Chinwalla A."/>
            <person name="Clarke L."/>
            <person name="Clee C."/>
            <person name="Coghlan A."/>
            <person name="Coulson A."/>
            <person name="D'Eustachio P."/>
            <person name="Fitch D.H."/>
            <person name="Fulton L.A."/>
            <person name="Fulton R.E."/>
            <person name="Griffiths-Jones S."/>
            <person name="Harris T.W."/>
            <person name="Hillier L.W."/>
            <person name="Kamath R."/>
            <person name="Kuwabara P.E."/>
            <person name="Mardis E.R."/>
            <person name="Marra M.A."/>
            <person name="Miner T.L."/>
            <person name="Minx P."/>
            <person name="Mullikin J.C."/>
            <person name="Plumb R.W."/>
            <person name="Rogers J."/>
            <person name="Schein J.E."/>
            <person name="Sohrmann M."/>
            <person name="Spieth J."/>
            <person name="Stajich J.E."/>
            <person name="Wei C."/>
            <person name="Willey D."/>
            <person name="Wilson R.K."/>
            <person name="Durbin R."/>
            <person name="Waterston R.H."/>
        </authorList>
    </citation>
    <scope>NUCLEOTIDE SEQUENCE [LARGE SCALE GENOMIC DNA]</scope>
    <source>
        <strain evidence="5 6">AF16</strain>
    </source>
</reference>
<organism evidence="5 6">
    <name type="scientific">Caenorhabditis briggsae</name>
    <dbReference type="NCBI Taxonomy" id="6238"/>
    <lineage>
        <taxon>Eukaryota</taxon>
        <taxon>Metazoa</taxon>
        <taxon>Ecdysozoa</taxon>
        <taxon>Nematoda</taxon>
        <taxon>Chromadorea</taxon>
        <taxon>Rhabditida</taxon>
        <taxon>Rhabditina</taxon>
        <taxon>Rhabditomorpha</taxon>
        <taxon>Rhabditoidea</taxon>
        <taxon>Rhabditidae</taxon>
        <taxon>Peloderinae</taxon>
        <taxon>Caenorhabditis</taxon>
    </lineage>
</organism>
<sequence>MSSTTATTTTSSTSATSSSSVFQKCGICGIEKRELYKCPRCDLLYCTIKCYRHQNHSDCSEKFYQEQVKNELSGKRADDISDKGEKYKEKLQKFLDGDWSGIEGKSRMLRRLVSISSPSSLRLFSSRLFSSATSSSENAEIIDTDRVKNDVFRSISNEIQSEKRQRLFAVVYVNGRQWKVSDGDLINLEGNLPLSVGDEIKLEKVLMVGGANFSLFGRPLLEPHAVTVDAVVVEKKTTNPEAHYVHLNHHQTKFLNWKSDEATVVRIKSVTAKGVEQ</sequence>
<reference evidence="5 6" key="2">
    <citation type="journal article" date="2011" name="PLoS Genet.">
        <title>Caenorhabditis briggsae recombinant inbred line genotypes reveal inter-strain incompatibility and the evolution of recombination.</title>
        <authorList>
            <person name="Ross J.A."/>
            <person name="Koboldt D.C."/>
            <person name="Staisch J.E."/>
            <person name="Chamberlin H.M."/>
            <person name="Gupta B.P."/>
            <person name="Miller R.D."/>
            <person name="Baird S.E."/>
            <person name="Haag E.S."/>
        </authorList>
    </citation>
    <scope>NUCLEOTIDE SEQUENCE [LARGE SCALE GENOMIC DNA]</scope>
    <source>
        <strain evidence="5 6">AF16</strain>
    </source>
</reference>
<dbReference type="FunCoup" id="A8XZI4">
    <property type="interactions" value="1226"/>
</dbReference>
<dbReference type="GO" id="GO:0008270">
    <property type="term" value="F:zinc ion binding"/>
    <property type="evidence" value="ECO:0007669"/>
    <property type="project" value="UniProtKB-UniRule"/>
</dbReference>
<evidence type="ECO:0000313" key="6">
    <source>
        <dbReference type="Proteomes" id="UP000008549"/>
    </source>
</evidence>
<evidence type="ECO:0000259" key="4">
    <source>
        <dbReference type="PROSITE" id="PS51083"/>
    </source>
</evidence>
<feature type="domain" description="HIT-type" evidence="4">
    <location>
        <begin position="25"/>
        <end position="59"/>
    </location>
</feature>
<dbReference type="InterPro" id="IPR036164">
    <property type="entry name" value="bL21-like_sf"/>
</dbReference>
<dbReference type="AlphaFoldDB" id="A8XZI4"/>
<evidence type="ECO:0000256" key="2">
    <source>
        <dbReference type="ARBA" id="ARBA00044129"/>
    </source>
</evidence>
<gene>
    <name evidence="7" type="primary">mrpl-21</name>
    <name evidence="5" type="synonym">Cbr-zhit-2</name>
    <name evidence="7" type="synonym">zhit-2</name>
    <name evidence="7" type="ORF">CBG21249</name>
    <name evidence="5" type="ORF">CBG_21249</name>
</gene>
<evidence type="ECO:0000256" key="1">
    <source>
        <dbReference type="ARBA" id="ARBA00008563"/>
    </source>
</evidence>
<keyword evidence="3" id="KW-0479">Metal-binding</keyword>
<dbReference type="PANTHER" id="PTHR21349:SF0">
    <property type="entry name" value="LARGE RIBOSOMAL SUBUNIT PROTEIN BL21M"/>
    <property type="match status" value="1"/>
</dbReference>
<accession>A8XZI4</accession>
<dbReference type="GO" id="GO:0005762">
    <property type="term" value="C:mitochondrial large ribosomal subunit"/>
    <property type="evidence" value="ECO:0000318"/>
    <property type="project" value="GO_Central"/>
</dbReference>
<dbReference type="Proteomes" id="UP000008549">
    <property type="component" value="Unassembled WGS sequence"/>
</dbReference>
<evidence type="ECO:0000256" key="3">
    <source>
        <dbReference type="PROSITE-ProRule" id="PRU00453"/>
    </source>
</evidence>
<dbReference type="WormBase" id="CBG21249">
    <property type="protein sequence ID" value="CBP47496"/>
    <property type="gene ID" value="WBGene00040081"/>
    <property type="gene designation" value="Cbr-mrpl-21"/>
</dbReference>
<dbReference type="Gene3D" id="3.30.60.190">
    <property type="match status" value="1"/>
</dbReference>
<dbReference type="InterPro" id="IPR007529">
    <property type="entry name" value="Znf_HIT"/>
</dbReference>